<keyword evidence="6 10" id="KW-0808">Transferase</keyword>
<dbReference type="PROSITE" id="PS00901">
    <property type="entry name" value="CYS_SYNTHASE"/>
    <property type="match status" value="1"/>
</dbReference>
<evidence type="ECO:0000256" key="9">
    <source>
        <dbReference type="ARBA" id="ARBA00047931"/>
    </source>
</evidence>
<evidence type="ECO:0000259" key="11">
    <source>
        <dbReference type="Pfam" id="PF00291"/>
    </source>
</evidence>
<evidence type="ECO:0000256" key="10">
    <source>
        <dbReference type="RuleBase" id="RU003985"/>
    </source>
</evidence>
<evidence type="ECO:0000256" key="4">
    <source>
        <dbReference type="ARBA" id="ARBA00012681"/>
    </source>
</evidence>
<dbReference type="Pfam" id="PF00291">
    <property type="entry name" value="PALP"/>
    <property type="match status" value="1"/>
</dbReference>
<dbReference type="RefSeq" id="WP_209846996.1">
    <property type="nucleotide sequence ID" value="NZ_CBCRVE010000002.1"/>
</dbReference>
<comment type="cofactor">
    <cofactor evidence="1 10">
        <name>pyridoxal 5'-phosphate</name>
        <dbReference type="ChEBI" id="CHEBI:597326"/>
    </cofactor>
</comment>
<evidence type="ECO:0000313" key="12">
    <source>
        <dbReference type="EMBL" id="MBP1936540.1"/>
    </source>
</evidence>
<evidence type="ECO:0000313" key="13">
    <source>
        <dbReference type="Proteomes" id="UP001519273"/>
    </source>
</evidence>
<accession>A0ABS4H1Y5</accession>
<organism evidence="12 13">
    <name type="scientific">Paenibacillus sediminis</name>
    <dbReference type="NCBI Taxonomy" id="664909"/>
    <lineage>
        <taxon>Bacteria</taxon>
        <taxon>Bacillati</taxon>
        <taxon>Bacillota</taxon>
        <taxon>Bacilli</taxon>
        <taxon>Bacillales</taxon>
        <taxon>Paenibacillaceae</taxon>
        <taxon>Paenibacillus</taxon>
    </lineage>
</organism>
<comment type="pathway">
    <text evidence="2">Amino-acid biosynthesis; L-cysteine biosynthesis; L-cysteine from L-serine: step 2/2.</text>
</comment>
<dbReference type="PANTHER" id="PTHR10314">
    <property type="entry name" value="CYSTATHIONINE BETA-SYNTHASE"/>
    <property type="match status" value="1"/>
</dbReference>
<evidence type="ECO:0000256" key="8">
    <source>
        <dbReference type="ARBA" id="ARBA00023192"/>
    </source>
</evidence>
<dbReference type="NCBIfam" id="TIGR01136">
    <property type="entry name" value="cysKM"/>
    <property type="match status" value="1"/>
</dbReference>
<name>A0ABS4H1Y5_9BACL</name>
<dbReference type="Proteomes" id="UP001519273">
    <property type="component" value="Unassembled WGS sequence"/>
</dbReference>
<proteinExistence type="inferred from homology"/>
<evidence type="ECO:0000256" key="2">
    <source>
        <dbReference type="ARBA" id="ARBA00004962"/>
    </source>
</evidence>
<keyword evidence="8 10" id="KW-0198">Cysteine biosynthesis</keyword>
<gene>
    <name evidence="12" type="ORF">J2Z20_001401</name>
</gene>
<feature type="domain" description="Tryptophan synthase beta chain-like PALP" evidence="11">
    <location>
        <begin position="9"/>
        <end position="297"/>
    </location>
</feature>
<dbReference type="EC" id="2.5.1.47" evidence="4 10"/>
<evidence type="ECO:0000256" key="6">
    <source>
        <dbReference type="ARBA" id="ARBA00022679"/>
    </source>
</evidence>
<dbReference type="EMBL" id="JAGGKP010000001">
    <property type="protein sequence ID" value="MBP1936540.1"/>
    <property type="molecule type" value="Genomic_DNA"/>
</dbReference>
<keyword evidence="7 10" id="KW-0663">Pyridoxal phosphate</keyword>
<evidence type="ECO:0000256" key="3">
    <source>
        <dbReference type="ARBA" id="ARBA00007103"/>
    </source>
</evidence>
<dbReference type="InterPro" id="IPR005856">
    <property type="entry name" value="Cys_synth"/>
</dbReference>
<dbReference type="NCBIfam" id="TIGR01139">
    <property type="entry name" value="cysK"/>
    <property type="match status" value="1"/>
</dbReference>
<evidence type="ECO:0000256" key="1">
    <source>
        <dbReference type="ARBA" id="ARBA00001933"/>
    </source>
</evidence>
<sequence>MTNIAKNLTELIGNTPLLELSNFSEKNNVHAKIIAKLEYFNPAGSVKDRIGYAMIKDAEDKGLINKDTVIIEPTSGNTGVGLAFAAAALGYRLIITLPESFSIERRKLLVALGAELVLTPATEGMSGAIKKAEEIAQATPNSFIPQQFKNPANPEIHRKTTAEEIWRDTDGEVDIFIAGVGTGGTITGVGEVLKQRKSSVQIIAVEPFDSPVLSGGTKGAHKIQGIGAGFVPDNFNRDIAHEIVKVKNEEAFETARTLAKSEGLLVGISSGAAVSAAVQIAKRPENSGKTIVVLLPDTGERYLSTDLFAEE</sequence>
<comment type="caution">
    <text evidence="12">The sequence shown here is derived from an EMBL/GenBank/DDBJ whole genome shotgun (WGS) entry which is preliminary data.</text>
</comment>
<keyword evidence="5 10" id="KW-0028">Amino-acid biosynthesis</keyword>
<dbReference type="InterPro" id="IPR001216">
    <property type="entry name" value="P-phosphate_BS"/>
</dbReference>
<protein>
    <recommendedName>
        <fullName evidence="4 10">Cysteine synthase</fullName>
        <ecNumber evidence="4 10">2.5.1.47</ecNumber>
    </recommendedName>
</protein>
<evidence type="ECO:0000256" key="5">
    <source>
        <dbReference type="ARBA" id="ARBA00022605"/>
    </source>
</evidence>
<keyword evidence="13" id="KW-1185">Reference proteome</keyword>
<evidence type="ECO:0000256" key="7">
    <source>
        <dbReference type="ARBA" id="ARBA00022898"/>
    </source>
</evidence>
<dbReference type="InterPro" id="IPR036052">
    <property type="entry name" value="TrpB-like_PALP_sf"/>
</dbReference>
<dbReference type="InterPro" id="IPR050214">
    <property type="entry name" value="Cys_Synth/Cystath_Beta-Synth"/>
</dbReference>
<dbReference type="Gene3D" id="3.40.50.1100">
    <property type="match status" value="2"/>
</dbReference>
<comment type="similarity">
    <text evidence="3 10">Belongs to the cysteine synthase/cystathionine beta-synthase family.</text>
</comment>
<reference evidence="12 13" key="1">
    <citation type="submission" date="2021-03" db="EMBL/GenBank/DDBJ databases">
        <title>Genomic Encyclopedia of Type Strains, Phase IV (KMG-IV): sequencing the most valuable type-strain genomes for metagenomic binning, comparative biology and taxonomic classification.</title>
        <authorList>
            <person name="Goeker M."/>
        </authorList>
    </citation>
    <scope>NUCLEOTIDE SEQUENCE [LARGE SCALE GENOMIC DNA]</scope>
    <source>
        <strain evidence="12 13">DSM 23491</strain>
    </source>
</reference>
<dbReference type="GO" id="GO:0004124">
    <property type="term" value="F:cysteine synthase activity"/>
    <property type="evidence" value="ECO:0007669"/>
    <property type="project" value="UniProtKB-EC"/>
</dbReference>
<dbReference type="CDD" id="cd01561">
    <property type="entry name" value="CBS_like"/>
    <property type="match status" value="1"/>
</dbReference>
<comment type="catalytic activity">
    <reaction evidence="9 10">
        <text>O-acetyl-L-serine + hydrogen sulfide = L-cysteine + acetate</text>
        <dbReference type="Rhea" id="RHEA:14829"/>
        <dbReference type="ChEBI" id="CHEBI:29919"/>
        <dbReference type="ChEBI" id="CHEBI:30089"/>
        <dbReference type="ChEBI" id="CHEBI:35235"/>
        <dbReference type="ChEBI" id="CHEBI:58340"/>
        <dbReference type="EC" id="2.5.1.47"/>
    </reaction>
</comment>
<dbReference type="InterPro" id="IPR001926">
    <property type="entry name" value="TrpB-like_PALP"/>
</dbReference>
<dbReference type="SUPFAM" id="SSF53686">
    <property type="entry name" value="Tryptophan synthase beta subunit-like PLP-dependent enzymes"/>
    <property type="match status" value="1"/>
</dbReference>
<dbReference type="InterPro" id="IPR005859">
    <property type="entry name" value="CysK"/>
</dbReference>